<organism evidence="3 4">
    <name type="scientific">Aminobacter niigataensis</name>
    <dbReference type="NCBI Taxonomy" id="83265"/>
    <lineage>
        <taxon>Bacteria</taxon>
        <taxon>Pseudomonadati</taxon>
        <taxon>Pseudomonadota</taxon>
        <taxon>Alphaproteobacteria</taxon>
        <taxon>Hyphomicrobiales</taxon>
        <taxon>Phyllobacteriaceae</taxon>
        <taxon>Aminobacter</taxon>
    </lineage>
</organism>
<gene>
    <name evidence="3" type="ORF">GGQ99_000298</name>
</gene>
<name>A0ABR6KVW7_9HYPH</name>
<feature type="domain" description="Sulfatase-modifying factor enzyme-like" evidence="2">
    <location>
        <begin position="38"/>
        <end position="272"/>
    </location>
</feature>
<dbReference type="InterPro" id="IPR051043">
    <property type="entry name" value="Sulfatase_Mod_Factor_Kinase"/>
</dbReference>
<dbReference type="SUPFAM" id="SSF56436">
    <property type="entry name" value="C-type lectin-like"/>
    <property type="match status" value="1"/>
</dbReference>
<feature type="region of interest" description="Disordered" evidence="1">
    <location>
        <begin position="176"/>
        <end position="197"/>
    </location>
</feature>
<sequence>MKPGFLLTTALVIPAIALAVYLTRDPAGPAAPPAMASPQTVAIAPGRLAYRLPGEFQTAERPVDAPEDRVRFRRSFDIMAYQVSAADYALCVADGACDQADGAVQHRQNLPATGVSFRDANAYAQWLSHKTGEGWRLPTDEEWAFAAAERFSDEGIDPDGGSDAIARWLARYRSESEAAKGRDPEPKPQGHFGTNSNGLHDVGGNVWEWTTTCYRRVALDRNGRVDTSTDNCGVRVVAGKHRGYMSFFIRDGKSGGCAAGLPPDNLGIRLVRERPSMLSAFKALWRGATG</sequence>
<dbReference type="PANTHER" id="PTHR23150">
    <property type="entry name" value="SULFATASE MODIFYING FACTOR 1, 2"/>
    <property type="match status" value="1"/>
</dbReference>
<dbReference type="Proteomes" id="UP000539538">
    <property type="component" value="Unassembled WGS sequence"/>
</dbReference>
<accession>A0ABR6KVW7</accession>
<dbReference type="RefSeq" id="WP_183260181.1">
    <property type="nucleotide sequence ID" value="NZ_BAAAVZ010000008.1"/>
</dbReference>
<evidence type="ECO:0000256" key="1">
    <source>
        <dbReference type="SAM" id="MobiDB-lite"/>
    </source>
</evidence>
<dbReference type="Pfam" id="PF03781">
    <property type="entry name" value="FGE-sulfatase"/>
    <property type="match status" value="1"/>
</dbReference>
<dbReference type="PANTHER" id="PTHR23150:SF19">
    <property type="entry name" value="FORMYLGLYCINE-GENERATING ENZYME"/>
    <property type="match status" value="1"/>
</dbReference>
<reference evidence="3 4" key="1">
    <citation type="submission" date="2020-08" db="EMBL/GenBank/DDBJ databases">
        <title>Genomic Encyclopedia of Type Strains, Phase IV (KMG-IV): sequencing the most valuable type-strain genomes for metagenomic binning, comparative biology and taxonomic classification.</title>
        <authorList>
            <person name="Goeker M."/>
        </authorList>
    </citation>
    <scope>NUCLEOTIDE SEQUENCE [LARGE SCALE GENOMIC DNA]</scope>
    <source>
        <strain evidence="3 4">DSM 7050</strain>
    </source>
</reference>
<evidence type="ECO:0000313" key="3">
    <source>
        <dbReference type="EMBL" id="MBB4648576.1"/>
    </source>
</evidence>
<evidence type="ECO:0000313" key="4">
    <source>
        <dbReference type="Proteomes" id="UP000539538"/>
    </source>
</evidence>
<keyword evidence="4" id="KW-1185">Reference proteome</keyword>
<feature type="compositionally biased region" description="Basic and acidic residues" evidence="1">
    <location>
        <begin position="176"/>
        <end position="188"/>
    </location>
</feature>
<dbReference type="EMBL" id="JACHOT010000001">
    <property type="protein sequence ID" value="MBB4648576.1"/>
    <property type="molecule type" value="Genomic_DNA"/>
</dbReference>
<dbReference type="InterPro" id="IPR042095">
    <property type="entry name" value="SUMF_sf"/>
</dbReference>
<dbReference type="InterPro" id="IPR016187">
    <property type="entry name" value="CTDL_fold"/>
</dbReference>
<comment type="caution">
    <text evidence="3">The sequence shown here is derived from an EMBL/GenBank/DDBJ whole genome shotgun (WGS) entry which is preliminary data.</text>
</comment>
<dbReference type="Gene3D" id="3.90.1580.10">
    <property type="entry name" value="paralog of FGE (formylglycine-generating enzyme)"/>
    <property type="match status" value="1"/>
</dbReference>
<proteinExistence type="predicted"/>
<protein>
    <submittedName>
        <fullName evidence="3">Formylglycine-generating enzyme required for sulfatase activity</fullName>
    </submittedName>
</protein>
<dbReference type="InterPro" id="IPR005532">
    <property type="entry name" value="SUMF_dom"/>
</dbReference>
<evidence type="ECO:0000259" key="2">
    <source>
        <dbReference type="Pfam" id="PF03781"/>
    </source>
</evidence>